<gene>
    <name evidence="1" type="ORF">R5R35_003742</name>
</gene>
<accession>A0AAN9ZAW5</accession>
<comment type="caution">
    <text evidence="1">The sequence shown here is derived from an EMBL/GenBank/DDBJ whole genome shotgun (WGS) entry which is preliminary data.</text>
</comment>
<dbReference type="Proteomes" id="UP001378592">
    <property type="component" value="Unassembled WGS sequence"/>
</dbReference>
<evidence type="ECO:0000313" key="2">
    <source>
        <dbReference type="Proteomes" id="UP001378592"/>
    </source>
</evidence>
<reference evidence="1 2" key="1">
    <citation type="submission" date="2024-03" db="EMBL/GenBank/DDBJ databases">
        <title>The genome assembly and annotation of the cricket Gryllus longicercus Weissman &amp; Gray.</title>
        <authorList>
            <person name="Szrajer S."/>
            <person name="Gray D."/>
            <person name="Ylla G."/>
        </authorList>
    </citation>
    <scope>NUCLEOTIDE SEQUENCE [LARGE SCALE GENOMIC DNA]</scope>
    <source>
        <strain evidence="1">DAG 2021-001</strain>
        <tissue evidence="1">Whole body minus gut</tissue>
    </source>
</reference>
<evidence type="ECO:0000313" key="1">
    <source>
        <dbReference type="EMBL" id="KAK7870406.1"/>
    </source>
</evidence>
<organism evidence="1 2">
    <name type="scientific">Gryllus longicercus</name>
    <dbReference type="NCBI Taxonomy" id="2509291"/>
    <lineage>
        <taxon>Eukaryota</taxon>
        <taxon>Metazoa</taxon>
        <taxon>Ecdysozoa</taxon>
        <taxon>Arthropoda</taxon>
        <taxon>Hexapoda</taxon>
        <taxon>Insecta</taxon>
        <taxon>Pterygota</taxon>
        <taxon>Neoptera</taxon>
        <taxon>Polyneoptera</taxon>
        <taxon>Orthoptera</taxon>
        <taxon>Ensifera</taxon>
        <taxon>Gryllidea</taxon>
        <taxon>Grylloidea</taxon>
        <taxon>Gryllidae</taxon>
        <taxon>Gryllinae</taxon>
        <taxon>Gryllus</taxon>
    </lineage>
</organism>
<dbReference type="AlphaFoldDB" id="A0AAN9ZAW5"/>
<dbReference type="EMBL" id="JAZDUA010000058">
    <property type="protein sequence ID" value="KAK7870406.1"/>
    <property type="molecule type" value="Genomic_DNA"/>
</dbReference>
<sequence>MLLLEMYYSVFVELHLWKN</sequence>
<protein>
    <submittedName>
        <fullName evidence="1">Uncharacterized protein</fullName>
    </submittedName>
</protein>
<keyword evidence="2" id="KW-1185">Reference proteome</keyword>
<name>A0AAN9ZAW5_9ORTH</name>
<proteinExistence type="predicted"/>